<dbReference type="Pfam" id="PF01177">
    <property type="entry name" value="Asp_Glu_race"/>
    <property type="match status" value="1"/>
</dbReference>
<dbReference type="AlphaFoldDB" id="A0A2M9C3I4"/>
<dbReference type="OrthoDB" id="9791723at2"/>
<comment type="caution">
    <text evidence="2">The sequence shown here is derived from an EMBL/GenBank/DDBJ whole genome shotgun (WGS) entry which is preliminary data.</text>
</comment>
<proteinExistence type="inferred from homology"/>
<gene>
    <name evidence="2" type="ORF">CLV54_0128</name>
</gene>
<dbReference type="InterPro" id="IPR053714">
    <property type="entry name" value="Iso_Racemase_Enz_sf"/>
</dbReference>
<dbReference type="RefSeq" id="WP_157802746.1">
    <property type="nucleotide sequence ID" value="NZ_PGFB01000001.1"/>
</dbReference>
<evidence type="ECO:0000313" key="2">
    <source>
        <dbReference type="EMBL" id="PJJ65101.1"/>
    </source>
</evidence>
<name>A0A2M9C3I4_9MICO</name>
<organism evidence="2 3">
    <name type="scientific">Compostimonas suwonensis</name>
    <dbReference type="NCBI Taxonomy" id="1048394"/>
    <lineage>
        <taxon>Bacteria</taxon>
        <taxon>Bacillati</taxon>
        <taxon>Actinomycetota</taxon>
        <taxon>Actinomycetes</taxon>
        <taxon>Micrococcales</taxon>
        <taxon>Microbacteriaceae</taxon>
        <taxon>Compostimonas</taxon>
    </lineage>
</organism>
<evidence type="ECO:0000313" key="3">
    <source>
        <dbReference type="Proteomes" id="UP000230161"/>
    </source>
</evidence>
<dbReference type="EMBL" id="PGFB01000001">
    <property type="protein sequence ID" value="PJJ65101.1"/>
    <property type="molecule type" value="Genomic_DNA"/>
</dbReference>
<dbReference type="GO" id="GO:0047661">
    <property type="term" value="F:amino-acid racemase activity"/>
    <property type="evidence" value="ECO:0007669"/>
    <property type="project" value="InterPro"/>
</dbReference>
<accession>A0A2M9C3I4</accession>
<protein>
    <submittedName>
        <fullName evidence="2">Asp/Glu/hydantoin racemase</fullName>
    </submittedName>
</protein>
<dbReference type="InterPro" id="IPR015942">
    <property type="entry name" value="Asp/Glu/hydantoin_racemase"/>
</dbReference>
<keyword evidence="3" id="KW-1185">Reference proteome</keyword>
<dbReference type="Proteomes" id="UP000230161">
    <property type="component" value="Unassembled WGS sequence"/>
</dbReference>
<comment type="similarity">
    <text evidence="1">Belongs to the HyuE racemase family.</text>
</comment>
<sequence>MNVNDSGSGRRIAWLVASSGFSPEERQRRQDEIGGYAPRGLELELLTPEASPRFLSQPTDFGPAVASMVDLVSSLDPERYSVGVLAGAIDPGLDEIRSGSAVPIVGPFEATLRVVETLGRPVTILTSDAVIAGATRDKLASQYPDAQVCSVRHIGVSVAEIAGMMDDPRALDEVRRSIVAQGRAAIEEDGAAAFQFGCMTFATLGVRDPLIAELGLPVLDPARISVTVAGLIATVDEPFVLESAL</sequence>
<evidence type="ECO:0000256" key="1">
    <source>
        <dbReference type="ARBA" id="ARBA00038414"/>
    </source>
</evidence>
<reference evidence="2 3" key="1">
    <citation type="submission" date="2017-11" db="EMBL/GenBank/DDBJ databases">
        <title>Genomic Encyclopedia of Archaeal and Bacterial Type Strains, Phase II (KMG-II): From Individual Species to Whole Genera.</title>
        <authorList>
            <person name="Goeker M."/>
        </authorList>
    </citation>
    <scope>NUCLEOTIDE SEQUENCE [LARGE SCALE GENOMIC DNA]</scope>
    <source>
        <strain evidence="2 3">DSM 25625</strain>
    </source>
</reference>
<dbReference type="Gene3D" id="3.40.50.12500">
    <property type="match status" value="1"/>
</dbReference>